<dbReference type="AlphaFoldDB" id="A0A858Q6E5"/>
<dbReference type="InterPro" id="IPR046132">
    <property type="entry name" value="DUF6129"/>
</dbReference>
<evidence type="ECO:0000313" key="2">
    <source>
        <dbReference type="EMBL" id="QJD29375.1"/>
    </source>
</evidence>
<dbReference type="Pfam" id="PF19624">
    <property type="entry name" value="DUF6129"/>
    <property type="match status" value="1"/>
</dbReference>
<feature type="domain" description="DUF6129" evidence="1">
    <location>
        <begin position="26"/>
        <end position="74"/>
    </location>
</feature>
<gene>
    <name evidence="2" type="ORF">GNH96_04940</name>
</gene>
<dbReference type="EMBL" id="CP046565">
    <property type="protein sequence ID" value="QJD29375.1"/>
    <property type="molecule type" value="Genomic_DNA"/>
</dbReference>
<evidence type="ECO:0000313" key="3">
    <source>
        <dbReference type="Proteomes" id="UP000503004"/>
    </source>
</evidence>
<proteinExistence type="predicted"/>
<sequence length="92" mass="9808">MALTTEAIEQIRGQLETEATAAQHLAALRQAFPGLSMTRCDASDIDTETPVLETARFNLYLLDAADHCAHVTADPSRATGLILAEKAKGAVK</sequence>
<protein>
    <recommendedName>
        <fullName evidence="1">DUF6129 domain-containing protein</fullName>
    </recommendedName>
</protein>
<dbReference type="KEGG" id="metu:GNH96_04940"/>
<reference evidence="3" key="1">
    <citation type="submission" date="2019-12" db="EMBL/GenBank/DDBJ databases">
        <authorList>
            <person name="Awala S.I."/>
            <person name="Rhee S.K."/>
        </authorList>
    </citation>
    <scope>NUCLEOTIDE SEQUENCE [LARGE SCALE GENOMIC DNA]</scope>
    <source>
        <strain evidence="3">IM1</strain>
    </source>
</reference>
<accession>A0A858Q6E5</accession>
<keyword evidence="3" id="KW-1185">Reference proteome</keyword>
<organism evidence="2 3">
    <name type="scientific">Methylococcus geothermalis</name>
    <dbReference type="NCBI Taxonomy" id="2681310"/>
    <lineage>
        <taxon>Bacteria</taxon>
        <taxon>Pseudomonadati</taxon>
        <taxon>Pseudomonadota</taxon>
        <taxon>Gammaproteobacteria</taxon>
        <taxon>Methylococcales</taxon>
        <taxon>Methylococcaceae</taxon>
        <taxon>Methylococcus</taxon>
    </lineage>
</organism>
<name>A0A858Q6E5_9GAMM</name>
<evidence type="ECO:0000259" key="1">
    <source>
        <dbReference type="Pfam" id="PF19624"/>
    </source>
</evidence>
<dbReference type="Proteomes" id="UP000503004">
    <property type="component" value="Chromosome"/>
</dbReference>
<dbReference type="RefSeq" id="WP_169602664.1">
    <property type="nucleotide sequence ID" value="NZ_CP046565.1"/>
</dbReference>